<evidence type="ECO:0000313" key="2">
    <source>
        <dbReference type="Proteomes" id="UP000291485"/>
    </source>
</evidence>
<dbReference type="OrthoDB" id="759218at2"/>
<organism evidence="1 2">
    <name type="scientific">Pedobacter frigidisoli</name>
    <dbReference type="NCBI Taxonomy" id="2530455"/>
    <lineage>
        <taxon>Bacteria</taxon>
        <taxon>Pseudomonadati</taxon>
        <taxon>Bacteroidota</taxon>
        <taxon>Sphingobacteriia</taxon>
        <taxon>Sphingobacteriales</taxon>
        <taxon>Sphingobacteriaceae</taxon>
        <taxon>Pedobacter</taxon>
    </lineage>
</organism>
<name>A0A4R0P3H2_9SPHI</name>
<comment type="caution">
    <text evidence="1">The sequence shown here is derived from an EMBL/GenBank/DDBJ whole genome shotgun (WGS) entry which is preliminary data.</text>
</comment>
<keyword evidence="2" id="KW-1185">Reference proteome</keyword>
<sequence>MCKSARTSSKPRYDGCVLIMMTGRYHLPLLRMCILSISKNWNRLPKIIITNDGSTSIVRIRKALRFYKGELIVEDWEETEIYHKQAQRNGLIKYAKADPFGKKMAIILRYASLFPTLWVDSDILFFKDFTVQIPTLAKGINLGGSEDWRGAYHEEMLTALDAKLPEKLHFNAGLLYASGIGIYEVFEIEDLLTAVHPNYNFLSEQTIFAHIANRSLGIIWDRKIIENSPHDIQQLRPQAIKELIGRHYTSNVRHLFWRDAIFLI</sequence>
<dbReference type="AlphaFoldDB" id="A0A4R0P3H2"/>
<proteinExistence type="predicted"/>
<evidence type="ECO:0000313" key="1">
    <source>
        <dbReference type="EMBL" id="TCD07724.1"/>
    </source>
</evidence>
<dbReference type="EMBL" id="SJSN01000010">
    <property type="protein sequence ID" value="TCD07724.1"/>
    <property type="molecule type" value="Genomic_DNA"/>
</dbReference>
<protein>
    <recommendedName>
        <fullName evidence="3">Glycosyl transferase family 8</fullName>
    </recommendedName>
</protein>
<evidence type="ECO:0008006" key="3">
    <source>
        <dbReference type="Google" id="ProtNLM"/>
    </source>
</evidence>
<accession>A0A4R0P3H2</accession>
<dbReference type="Proteomes" id="UP000291485">
    <property type="component" value="Unassembled WGS sequence"/>
</dbReference>
<reference evidence="1 2" key="1">
    <citation type="submission" date="2019-02" db="EMBL/GenBank/DDBJ databases">
        <title>Pedobacter sp. RP-3-11 sp. nov., isolated from Arctic soil.</title>
        <authorList>
            <person name="Dahal R.H."/>
        </authorList>
    </citation>
    <scope>NUCLEOTIDE SEQUENCE [LARGE SCALE GENOMIC DNA]</scope>
    <source>
        <strain evidence="1 2">RP-3-11</strain>
    </source>
</reference>
<gene>
    <name evidence="1" type="ORF">EZ449_14420</name>
</gene>